<accession>J0LMC0</accession>
<protein>
    <recommendedName>
        <fullName evidence="3">G5 domain-containing protein</fullName>
    </recommendedName>
</protein>
<dbReference type="SMART" id="SM01208">
    <property type="entry name" value="G5"/>
    <property type="match status" value="1"/>
</dbReference>
<name>J0LMC0_9BIFI</name>
<keyword evidence="5" id="KW-1185">Reference proteome</keyword>
<reference evidence="4 5" key="1">
    <citation type="submission" date="2012-01" db="EMBL/GenBank/DDBJ databases">
        <title>The Genome Sequence of Scardovia wiggsiae F0424.</title>
        <authorList>
            <consortium name="The Broad Institute Genome Sequencing Platform"/>
            <person name="Earl A."/>
            <person name="Ward D."/>
            <person name="Feldgarden M."/>
            <person name="Gevers D."/>
            <person name="Izard J."/>
            <person name="Ganesan A."/>
            <person name="Baranova O.V."/>
            <person name="Blanton J.M."/>
            <person name="Tanner A.C."/>
            <person name="Mathney J."/>
            <person name="Dewhirst F.E."/>
            <person name="Young S.K."/>
            <person name="Zeng Q."/>
            <person name="Gargeya S."/>
            <person name="Fitzgerald M."/>
            <person name="Haas B."/>
            <person name="Abouelleil A."/>
            <person name="Alvarado L."/>
            <person name="Arachchi H.M."/>
            <person name="Berlin A."/>
            <person name="Chapman S.B."/>
            <person name="Gearin G."/>
            <person name="Goldberg J."/>
            <person name="Griggs A."/>
            <person name="Gujja S."/>
            <person name="Hansen M."/>
            <person name="Heiman D."/>
            <person name="Howarth C."/>
            <person name="Larimer J."/>
            <person name="Lui A."/>
            <person name="MacDonald P.J.P."/>
            <person name="McCowen C."/>
            <person name="Montmayeur A."/>
            <person name="Murphy C."/>
            <person name="Neiman D."/>
            <person name="Pearson M."/>
            <person name="Priest M."/>
            <person name="Roberts A."/>
            <person name="Saif S."/>
            <person name="Shea T."/>
            <person name="Sisk P."/>
            <person name="Stolte C."/>
            <person name="Sykes S."/>
            <person name="Wortman J."/>
            <person name="Nusbaum C."/>
            <person name="Birren B."/>
        </authorList>
    </citation>
    <scope>NUCLEOTIDE SEQUENCE [LARGE SCALE GENOMIC DNA]</scope>
    <source>
        <strain evidence="4 5">F0424</strain>
    </source>
</reference>
<dbReference type="PROSITE" id="PS51109">
    <property type="entry name" value="G5"/>
    <property type="match status" value="1"/>
</dbReference>
<gene>
    <name evidence="4" type="ORF">HMPREF9156_00817</name>
</gene>
<evidence type="ECO:0000256" key="2">
    <source>
        <dbReference type="SAM" id="MobiDB-lite"/>
    </source>
</evidence>
<feature type="domain" description="G5" evidence="3">
    <location>
        <begin position="204"/>
        <end position="284"/>
    </location>
</feature>
<dbReference type="RefSeq" id="WP_007147881.1">
    <property type="nucleotide sequence ID" value="NZ_AKCI01000001.1"/>
</dbReference>
<comment type="caution">
    <text evidence="4">The sequence shown here is derived from an EMBL/GenBank/DDBJ whole genome shotgun (WGS) entry which is preliminary data.</text>
</comment>
<dbReference type="InterPro" id="IPR023346">
    <property type="entry name" value="Lysozyme-like_dom_sf"/>
</dbReference>
<evidence type="ECO:0000256" key="1">
    <source>
        <dbReference type="ARBA" id="ARBA00022729"/>
    </source>
</evidence>
<dbReference type="OrthoDB" id="9766277at2"/>
<feature type="compositionally biased region" description="Basic and acidic residues" evidence="2">
    <location>
        <begin position="336"/>
        <end position="392"/>
    </location>
</feature>
<evidence type="ECO:0000259" key="3">
    <source>
        <dbReference type="PROSITE" id="PS51109"/>
    </source>
</evidence>
<feature type="compositionally biased region" description="Low complexity" evidence="2">
    <location>
        <begin position="308"/>
        <end position="335"/>
    </location>
</feature>
<dbReference type="AlphaFoldDB" id="J0LMC0"/>
<dbReference type="InterPro" id="IPR007137">
    <property type="entry name" value="DUF348"/>
</dbReference>
<dbReference type="SUPFAM" id="SSF53955">
    <property type="entry name" value="Lysozyme-like"/>
    <property type="match status" value="1"/>
</dbReference>
<dbReference type="Gene3D" id="2.20.230.10">
    <property type="entry name" value="Resuscitation-promoting factor rpfb"/>
    <property type="match status" value="1"/>
</dbReference>
<evidence type="ECO:0000313" key="5">
    <source>
        <dbReference type="Proteomes" id="UP000006415"/>
    </source>
</evidence>
<dbReference type="Pfam" id="PF07501">
    <property type="entry name" value="G5"/>
    <property type="match status" value="1"/>
</dbReference>
<feature type="region of interest" description="Disordered" evidence="2">
    <location>
        <begin position="283"/>
        <end position="403"/>
    </location>
</feature>
<proteinExistence type="predicted"/>
<dbReference type="Pfam" id="PF03990">
    <property type="entry name" value="DUF348"/>
    <property type="match status" value="3"/>
</dbReference>
<evidence type="ECO:0000313" key="4">
    <source>
        <dbReference type="EMBL" id="EJD64942.1"/>
    </source>
</evidence>
<sequence>MARRWTPQRFIRNRRLRIIVCAAVTVLAAIIAFCTVSVKTVKLSYNGKVSTVHTTAVTAQGMLREQGIRTKTHDFITSDSGDILSNGSTVTVRTAYQSTITIDGQVVNFWTYATDASQILSFFKQNEENAVKVSVDINNIYNTLTGGFTISSRGSAYLQVDGQKIKIDDGNTTAAAVLDAHSIQLGKDDRVNVIQSSGETILRVQRVSYTTSTKQVPLPYATQYVEDPSLDEGVRTVSQAGKEGSEIQTFRNVVVDGAVESSVMVKQAVTSYAVNEVITIGTKKKQEPQAAAPKTDDTSKNTGAQPTPSAGPSQDPQPSSSPSGPSGPSQPSQSGKPDKLADGKNQDTAKKAEADRKAEAAKKAEEQRKAAEEKQKKEAVEKARRDAAEAQKKQAQQQAGSTWHATPAQARIYGQAAAAQYGWTGNEWQAVAWLFNKESGWRWDASNRSSGAYGIPQALPGSKMATSGADWHDNAATQINWGLNYIKNRYGTPSKAKAFHLTHNWY</sequence>
<organism evidence="4 5">
    <name type="scientific">Scardovia wiggsiae F0424</name>
    <dbReference type="NCBI Taxonomy" id="857290"/>
    <lineage>
        <taxon>Bacteria</taxon>
        <taxon>Bacillati</taxon>
        <taxon>Actinomycetota</taxon>
        <taxon>Actinomycetes</taxon>
        <taxon>Bifidobacteriales</taxon>
        <taxon>Bifidobacteriaceae</taxon>
        <taxon>Scardovia</taxon>
    </lineage>
</organism>
<dbReference type="eggNOG" id="COG3583">
    <property type="taxonomic scope" value="Bacteria"/>
</dbReference>
<dbReference type="Proteomes" id="UP000006415">
    <property type="component" value="Unassembled WGS sequence"/>
</dbReference>
<dbReference type="STRING" id="857290.HMPREF9156_00817"/>
<dbReference type="HOGENOM" id="CLU_036884_1_1_11"/>
<dbReference type="InterPro" id="IPR011098">
    <property type="entry name" value="G5_dom"/>
</dbReference>
<dbReference type="EMBL" id="AGZS01000003">
    <property type="protein sequence ID" value="EJD64942.1"/>
    <property type="molecule type" value="Genomic_DNA"/>
</dbReference>
<keyword evidence="1" id="KW-0732">Signal</keyword>